<organism evidence="12 13">
    <name type="scientific">Pseudofulvimonas gallinarii</name>
    <dbReference type="NCBI Taxonomy" id="634155"/>
    <lineage>
        <taxon>Bacteria</taxon>
        <taxon>Pseudomonadati</taxon>
        <taxon>Pseudomonadota</taxon>
        <taxon>Gammaproteobacteria</taxon>
        <taxon>Lysobacterales</taxon>
        <taxon>Rhodanobacteraceae</taxon>
        <taxon>Pseudofulvimonas</taxon>
    </lineage>
</organism>
<keyword evidence="5 11" id="KW-0444">Lipid biosynthesis</keyword>
<dbReference type="Proteomes" id="UP000294599">
    <property type="component" value="Unassembled WGS sequence"/>
</dbReference>
<name>A0A4R3LIZ3_9GAMM</name>
<evidence type="ECO:0000256" key="8">
    <source>
        <dbReference type="ARBA" id="ARBA00022679"/>
    </source>
</evidence>
<keyword evidence="8 11" id="KW-0808">Transferase</keyword>
<evidence type="ECO:0000256" key="11">
    <source>
        <dbReference type="HAMAP-Rule" id="MF_00392"/>
    </source>
</evidence>
<dbReference type="AlphaFoldDB" id="A0A4R3LIZ3"/>
<comment type="function">
    <text evidence="1 11">Condensation of UDP-2,3-diacylglucosamine and 2,3-diacylglucosamine-1-phosphate to form lipid A disaccharide, a precursor of lipid A, a phosphorylated glycolipid that anchors the lipopolysaccharide to the outer membrane of the cell.</text>
</comment>
<evidence type="ECO:0000256" key="9">
    <source>
        <dbReference type="ARBA" id="ARBA00023098"/>
    </source>
</evidence>
<evidence type="ECO:0000256" key="6">
    <source>
        <dbReference type="ARBA" id="ARBA00022556"/>
    </source>
</evidence>
<evidence type="ECO:0000313" key="13">
    <source>
        <dbReference type="Proteomes" id="UP000294599"/>
    </source>
</evidence>
<dbReference type="EMBL" id="SMAF01000004">
    <property type="protein sequence ID" value="TCT00123.1"/>
    <property type="molecule type" value="Genomic_DNA"/>
</dbReference>
<evidence type="ECO:0000256" key="2">
    <source>
        <dbReference type="ARBA" id="ARBA00007868"/>
    </source>
</evidence>
<dbReference type="RefSeq" id="WP_123523168.1">
    <property type="nucleotide sequence ID" value="NZ_JBHLWF010000088.1"/>
</dbReference>
<keyword evidence="6 11" id="KW-0441">Lipid A biosynthesis</keyword>
<dbReference type="NCBIfam" id="TIGR00215">
    <property type="entry name" value="lpxB"/>
    <property type="match status" value="1"/>
</dbReference>
<evidence type="ECO:0000256" key="5">
    <source>
        <dbReference type="ARBA" id="ARBA00022516"/>
    </source>
</evidence>
<evidence type="ECO:0000256" key="4">
    <source>
        <dbReference type="ARBA" id="ARBA00020902"/>
    </source>
</evidence>
<gene>
    <name evidence="11" type="primary">lpxB</name>
    <name evidence="12" type="ORF">EDC25_104113</name>
</gene>
<comment type="caution">
    <text evidence="12">The sequence shown here is derived from an EMBL/GenBank/DDBJ whole genome shotgun (WGS) entry which is preliminary data.</text>
</comment>
<evidence type="ECO:0000256" key="7">
    <source>
        <dbReference type="ARBA" id="ARBA00022676"/>
    </source>
</evidence>
<reference evidence="12 13" key="1">
    <citation type="submission" date="2019-03" db="EMBL/GenBank/DDBJ databases">
        <title>Genomic Encyclopedia of Type Strains, Phase IV (KMG-IV): sequencing the most valuable type-strain genomes for metagenomic binning, comparative biology and taxonomic classification.</title>
        <authorList>
            <person name="Goeker M."/>
        </authorList>
    </citation>
    <scope>NUCLEOTIDE SEQUENCE [LARGE SCALE GENOMIC DNA]</scope>
    <source>
        <strain evidence="12 13">DSM 21944</strain>
    </source>
</reference>
<dbReference type="GO" id="GO:0009245">
    <property type="term" value="P:lipid A biosynthetic process"/>
    <property type="evidence" value="ECO:0007669"/>
    <property type="project" value="UniProtKB-UniRule"/>
</dbReference>
<comment type="pathway">
    <text evidence="11">Bacterial outer membrane biogenesis; LPS lipid A biosynthesis.</text>
</comment>
<evidence type="ECO:0000313" key="12">
    <source>
        <dbReference type="EMBL" id="TCT00123.1"/>
    </source>
</evidence>
<dbReference type="EC" id="2.4.1.182" evidence="3 11"/>
<evidence type="ECO:0000256" key="3">
    <source>
        <dbReference type="ARBA" id="ARBA00012687"/>
    </source>
</evidence>
<proteinExistence type="inferred from homology"/>
<dbReference type="PANTHER" id="PTHR30372:SF4">
    <property type="entry name" value="LIPID-A-DISACCHARIDE SYNTHASE, MITOCHONDRIAL-RELATED"/>
    <property type="match status" value="1"/>
</dbReference>
<accession>A0A4R3LIZ3</accession>
<dbReference type="GO" id="GO:0005543">
    <property type="term" value="F:phospholipid binding"/>
    <property type="evidence" value="ECO:0007669"/>
    <property type="project" value="TreeGrafter"/>
</dbReference>
<dbReference type="PANTHER" id="PTHR30372">
    <property type="entry name" value="LIPID-A-DISACCHARIDE SYNTHASE"/>
    <property type="match status" value="1"/>
</dbReference>
<dbReference type="HAMAP" id="MF_00392">
    <property type="entry name" value="LpxB"/>
    <property type="match status" value="1"/>
</dbReference>
<comment type="catalytic activity">
    <reaction evidence="10 11">
        <text>a lipid X + a UDP-2-N,3-O-bis[(3R)-3-hydroxyacyl]-alpha-D-glucosamine = a lipid A disaccharide + UDP + H(+)</text>
        <dbReference type="Rhea" id="RHEA:67828"/>
        <dbReference type="ChEBI" id="CHEBI:15378"/>
        <dbReference type="ChEBI" id="CHEBI:58223"/>
        <dbReference type="ChEBI" id="CHEBI:137748"/>
        <dbReference type="ChEBI" id="CHEBI:176338"/>
        <dbReference type="ChEBI" id="CHEBI:176343"/>
        <dbReference type="EC" id="2.4.1.182"/>
    </reaction>
</comment>
<dbReference type="Pfam" id="PF02684">
    <property type="entry name" value="LpxB"/>
    <property type="match status" value="1"/>
</dbReference>
<comment type="similarity">
    <text evidence="2 11">Belongs to the LpxB family.</text>
</comment>
<dbReference type="GO" id="GO:0016020">
    <property type="term" value="C:membrane"/>
    <property type="evidence" value="ECO:0007669"/>
    <property type="project" value="GOC"/>
</dbReference>
<dbReference type="InterPro" id="IPR003835">
    <property type="entry name" value="Glyco_trans_19"/>
</dbReference>
<evidence type="ECO:0000256" key="10">
    <source>
        <dbReference type="ARBA" id="ARBA00048975"/>
    </source>
</evidence>
<keyword evidence="13" id="KW-1185">Reference proteome</keyword>
<dbReference type="Gene3D" id="3.40.50.2000">
    <property type="entry name" value="Glycogen Phosphorylase B"/>
    <property type="match status" value="1"/>
</dbReference>
<keyword evidence="9 11" id="KW-0443">Lipid metabolism</keyword>
<dbReference type="UniPathway" id="UPA00973"/>
<keyword evidence="7 11" id="KW-0328">Glycosyltransferase</keyword>
<dbReference type="OrthoDB" id="9801642at2"/>
<evidence type="ECO:0000256" key="1">
    <source>
        <dbReference type="ARBA" id="ARBA00002056"/>
    </source>
</evidence>
<sequence length="397" mass="42801">MASSPTSVPRQAPRRVALIAGEASGDQLGASLVTALKARWPDAVFAGVGGTQMRDAGMEQWSDYAPLAVMGIAEVLRHLPRLLRFRRKLVQRLADWSPDVVIGIDAPDFNLGVEKRLKRRGIATAHYVSPSVWAWRRKRAQRMGRSADRVLCLFPMEPPIYAGYGVDARFVGHPLADRFPDRPDRDGARRQLGIGERESVLAVLPGSRLGEIERLAGAFLEAARRVQRQRPGLRLIVPAANAACRQALQAHIDALDGGADIQLLDGQAHQAMVAADVLLLASGTAALEALLAKRPMIVGYRIAPLTYFLVKKLGMLKIERYSLPNILHGGDLVPEFMQDDCTADAIAPALLSLLDDEALRQRQIAGFDAIHASLRAPGGSAVAAAGAVAGLVESRAP</sequence>
<dbReference type="GO" id="GO:0008915">
    <property type="term" value="F:lipid-A-disaccharide synthase activity"/>
    <property type="evidence" value="ECO:0007669"/>
    <property type="project" value="UniProtKB-UniRule"/>
</dbReference>
<protein>
    <recommendedName>
        <fullName evidence="4 11">Lipid-A-disaccharide synthase</fullName>
        <ecNumber evidence="3 11">2.4.1.182</ecNumber>
    </recommendedName>
</protein>
<dbReference type="SUPFAM" id="SSF53756">
    <property type="entry name" value="UDP-Glycosyltransferase/glycogen phosphorylase"/>
    <property type="match status" value="1"/>
</dbReference>